<dbReference type="Proteomes" id="UP001161422">
    <property type="component" value="Unassembled WGS sequence"/>
</dbReference>
<reference evidence="1" key="2">
    <citation type="submission" date="2023-01" db="EMBL/GenBank/DDBJ databases">
        <title>Draft genome sequence of Paraferrimonas sedimenticola strain NBRC 101628.</title>
        <authorList>
            <person name="Sun Q."/>
            <person name="Mori K."/>
        </authorList>
    </citation>
    <scope>NUCLEOTIDE SEQUENCE</scope>
    <source>
        <strain evidence="1">NBRC 101628</strain>
    </source>
</reference>
<dbReference type="EMBL" id="BSNC01000003">
    <property type="protein sequence ID" value="GLP95805.1"/>
    <property type="molecule type" value="Genomic_DNA"/>
</dbReference>
<evidence type="ECO:0000313" key="1">
    <source>
        <dbReference type="EMBL" id="GLP95805.1"/>
    </source>
</evidence>
<protein>
    <submittedName>
        <fullName evidence="1">Uncharacterized protein</fullName>
    </submittedName>
</protein>
<dbReference type="AlphaFoldDB" id="A0AA37RV47"/>
<comment type="caution">
    <text evidence="1">The sequence shown here is derived from an EMBL/GenBank/DDBJ whole genome shotgun (WGS) entry which is preliminary data.</text>
</comment>
<evidence type="ECO:0000313" key="2">
    <source>
        <dbReference type="Proteomes" id="UP001161422"/>
    </source>
</evidence>
<organism evidence="1 2">
    <name type="scientific">Paraferrimonas sedimenticola</name>
    <dbReference type="NCBI Taxonomy" id="375674"/>
    <lineage>
        <taxon>Bacteria</taxon>
        <taxon>Pseudomonadati</taxon>
        <taxon>Pseudomonadota</taxon>
        <taxon>Gammaproteobacteria</taxon>
        <taxon>Alteromonadales</taxon>
        <taxon>Ferrimonadaceae</taxon>
        <taxon>Paraferrimonas</taxon>
    </lineage>
</organism>
<name>A0AA37RV47_9GAMM</name>
<reference evidence="1" key="1">
    <citation type="journal article" date="2014" name="Int. J. Syst. Evol. Microbiol.">
        <title>Complete genome sequence of Corynebacterium casei LMG S-19264T (=DSM 44701T), isolated from a smear-ripened cheese.</title>
        <authorList>
            <consortium name="US DOE Joint Genome Institute (JGI-PGF)"/>
            <person name="Walter F."/>
            <person name="Albersmeier A."/>
            <person name="Kalinowski J."/>
            <person name="Ruckert C."/>
        </authorList>
    </citation>
    <scope>NUCLEOTIDE SEQUENCE</scope>
    <source>
        <strain evidence="1">NBRC 101628</strain>
    </source>
</reference>
<accession>A0AA37RV47</accession>
<proteinExistence type="predicted"/>
<sequence length="61" mass="6875">MKLSLCSFRVEFPGLNQHKKPAVVAAGIKFGLRAEFRVHRDKTLLVQLKDWGKLPNLGDAE</sequence>
<keyword evidence="2" id="KW-1185">Reference proteome</keyword>
<gene>
    <name evidence="1" type="ORF">GCM10007895_11110</name>
</gene>